<dbReference type="SMART" id="SM00355">
    <property type="entry name" value="ZnF_C2H2"/>
    <property type="match status" value="2"/>
</dbReference>
<proteinExistence type="predicted"/>
<sequence length="553" mass="60493">MESSSSAIGKKSPHGTTAPHVEDLLTYLPTYRVLICKDCHFAIQPSALSSHLLRHGFYRGNRKKLTKTLSALDLAEPEDVPVPAVDETAVEGLPVGEGWVCEWEGCGHACMAEKRMAAHWREVHDRHHVSEVRARRARLQTFFRGSKTRYFEVERGVVVKVEEGGDGEGGGRRPVLGARKDTAERFYGGIGERGTGAEEEREEGERRGSVSNDGIGALQLFDLSLLHYWHVRTGATISRGYKEDGAYWTQTVTDLALSSEFLMRSLLAMSAVHCAYLGIKNHAPKSQIRAYHNAALTHHSGGLAGFRKALEGGITAENAEAFASSARLLGLAFGAGVVADDWLEEHSHPLDSPQEFFNRSSLGPLEFLLLVRGSVEIQVSAQNAFGWDTPFRLPPEILNAFAYPSPHSPGKGNTDPRLAACLAATETLRRPTTDSQALDSALASLSFCYAGGLPAHPSTPIDEHTLWMHGQAWPRLVSETYLLLLQAEDPAALCVYAHWCFLVRRLEGVSWYLQGMSGKLIEGIKSRMGGEGYVLEGCLGETERLLEGFSTGS</sequence>
<dbReference type="Pfam" id="PF11951">
    <property type="entry name" value="Fungal_trans_2"/>
    <property type="match status" value="1"/>
</dbReference>
<evidence type="ECO:0000313" key="4">
    <source>
        <dbReference type="Proteomes" id="UP001305779"/>
    </source>
</evidence>
<dbReference type="PANTHER" id="PTHR47784:SF5">
    <property type="entry name" value="STEROL UPTAKE CONTROL PROTEIN 2"/>
    <property type="match status" value="1"/>
</dbReference>
<reference evidence="3 4" key="1">
    <citation type="journal article" date="2023" name="G3 (Bethesda)">
        <title>A chromosome-level genome assembly of Zasmidium syzygii isolated from banana leaves.</title>
        <authorList>
            <person name="van Westerhoven A.C."/>
            <person name="Mehrabi R."/>
            <person name="Talebi R."/>
            <person name="Steentjes M.B.F."/>
            <person name="Corcolon B."/>
            <person name="Chong P.A."/>
            <person name="Kema G.H.J."/>
            <person name="Seidl M.F."/>
        </authorList>
    </citation>
    <scope>NUCLEOTIDE SEQUENCE [LARGE SCALE GENOMIC DNA]</scope>
    <source>
        <strain evidence="3 4">P124</strain>
    </source>
</reference>
<evidence type="ECO:0000256" key="1">
    <source>
        <dbReference type="SAM" id="MobiDB-lite"/>
    </source>
</evidence>
<feature type="compositionally biased region" description="Basic and acidic residues" evidence="1">
    <location>
        <begin position="195"/>
        <end position="208"/>
    </location>
</feature>
<organism evidence="3 4">
    <name type="scientific">Zasmidium cellare</name>
    <name type="common">Wine cellar mold</name>
    <name type="synonym">Racodium cellare</name>
    <dbReference type="NCBI Taxonomy" id="395010"/>
    <lineage>
        <taxon>Eukaryota</taxon>
        <taxon>Fungi</taxon>
        <taxon>Dikarya</taxon>
        <taxon>Ascomycota</taxon>
        <taxon>Pezizomycotina</taxon>
        <taxon>Dothideomycetes</taxon>
        <taxon>Dothideomycetidae</taxon>
        <taxon>Mycosphaerellales</taxon>
        <taxon>Mycosphaerellaceae</taxon>
        <taxon>Zasmidium</taxon>
    </lineage>
</organism>
<comment type="caution">
    <text evidence="3">The sequence shown here is derived from an EMBL/GenBank/DDBJ whole genome shotgun (WGS) entry which is preliminary data.</text>
</comment>
<dbReference type="PANTHER" id="PTHR47784">
    <property type="entry name" value="STEROL UPTAKE CONTROL PROTEIN 2"/>
    <property type="match status" value="1"/>
</dbReference>
<feature type="domain" description="C2H2-type" evidence="2">
    <location>
        <begin position="101"/>
        <end position="124"/>
    </location>
</feature>
<dbReference type="InterPro" id="IPR053157">
    <property type="entry name" value="Sterol_Uptake_Regulator"/>
</dbReference>
<accession>A0ABR0EA39</accession>
<dbReference type="Pfam" id="PF12013">
    <property type="entry name" value="OrsD"/>
    <property type="match status" value="1"/>
</dbReference>
<dbReference type="InterPro" id="IPR022698">
    <property type="entry name" value="OrsD"/>
</dbReference>
<dbReference type="InterPro" id="IPR013087">
    <property type="entry name" value="Znf_C2H2_type"/>
</dbReference>
<evidence type="ECO:0000313" key="3">
    <source>
        <dbReference type="EMBL" id="KAK4497968.1"/>
    </source>
</evidence>
<dbReference type="InterPro" id="IPR021858">
    <property type="entry name" value="Fun_TF"/>
</dbReference>
<dbReference type="Proteomes" id="UP001305779">
    <property type="component" value="Unassembled WGS sequence"/>
</dbReference>
<evidence type="ECO:0000259" key="2">
    <source>
        <dbReference type="PROSITE" id="PS00028"/>
    </source>
</evidence>
<protein>
    <recommendedName>
        <fullName evidence="2">C2H2-type domain-containing protein</fullName>
    </recommendedName>
</protein>
<gene>
    <name evidence="3" type="ORF">PRZ48_010624</name>
</gene>
<dbReference type="EMBL" id="JAXOVC010000008">
    <property type="protein sequence ID" value="KAK4497968.1"/>
    <property type="molecule type" value="Genomic_DNA"/>
</dbReference>
<name>A0ABR0EA39_ZASCE</name>
<dbReference type="PROSITE" id="PS00028">
    <property type="entry name" value="ZINC_FINGER_C2H2_1"/>
    <property type="match status" value="1"/>
</dbReference>
<keyword evidence="4" id="KW-1185">Reference proteome</keyword>
<feature type="region of interest" description="Disordered" evidence="1">
    <location>
        <begin position="188"/>
        <end position="210"/>
    </location>
</feature>